<protein>
    <submittedName>
        <fullName evidence="1">Uncharacterized protein</fullName>
    </submittedName>
</protein>
<accession>A0A0E9TF63</accession>
<dbReference type="EMBL" id="GBXM01056351">
    <property type="protein sequence ID" value="JAH52226.1"/>
    <property type="molecule type" value="Transcribed_RNA"/>
</dbReference>
<name>A0A0E9TF63_ANGAN</name>
<sequence>MGRRVSWACRIPRFRSPSVDHR</sequence>
<dbReference type="AlphaFoldDB" id="A0A0E9TF63"/>
<evidence type="ECO:0000313" key="1">
    <source>
        <dbReference type="EMBL" id="JAH52226.1"/>
    </source>
</evidence>
<proteinExistence type="predicted"/>
<organism evidence="1">
    <name type="scientific">Anguilla anguilla</name>
    <name type="common">European freshwater eel</name>
    <name type="synonym">Muraena anguilla</name>
    <dbReference type="NCBI Taxonomy" id="7936"/>
    <lineage>
        <taxon>Eukaryota</taxon>
        <taxon>Metazoa</taxon>
        <taxon>Chordata</taxon>
        <taxon>Craniata</taxon>
        <taxon>Vertebrata</taxon>
        <taxon>Euteleostomi</taxon>
        <taxon>Actinopterygii</taxon>
        <taxon>Neopterygii</taxon>
        <taxon>Teleostei</taxon>
        <taxon>Anguilliformes</taxon>
        <taxon>Anguillidae</taxon>
        <taxon>Anguilla</taxon>
    </lineage>
</organism>
<reference evidence="1" key="2">
    <citation type="journal article" date="2015" name="Fish Shellfish Immunol.">
        <title>Early steps in the European eel (Anguilla anguilla)-Vibrio vulnificus interaction in the gills: Role of the RtxA13 toxin.</title>
        <authorList>
            <person name="Callol A."/>
            <person name="Pajuelo D."/>
            <person name="Ebbesson L."/>
            <person name="Teles M."/>
            <person name="MacKenzie S."/>
            <person name="Amaro C."/>
        </authorList>
    </citation>
    <scope>NUCLEOTIDE SEQUENCE</scope>
</reference>
<reference evidence="1" key="1">
    <citation type="submission" date="2014-11" db="EMBL/GenBank/DDBJ databases">
        <authorList>
            <person name="Amaro Gonzalez C."/>
        </authorList>
    </citation>
    <scope>NUCLEOTIDE SEQUENCE</scope>
</reference>